<evidence type="ECO:0000313" key="7">
    <source>
        <dbReference type="EMBL" id="KAE9189395.1"/>
    </source>
</evidence>
<dbReference type="EMBL" id="QXGB01001523">
    <property type="protein sequence ID" value="KAE9189395.1"/>
    <property type="molecule type" value="Genomic_DNA"/>
</dbReference>
<evidence type="ECO:0000313" key="6">
    <source>
        <dbReference type="EMBL" id="KAE9116322.1"/>
    </source>
</evidence>
<evidence type="ECO:0000313" key="8">
    <source>
        <dbReference type="EMBL" id="KAE9198896.1"/>
    </source>
</evidence>
<dbReference type="EMBL" id="QXGC01000406">
    <property type="protein sequence ID" value="KAE9237227.1"/>
    <property type="molecule type" value="Genomic_DNA"/>
</dbReference>
<evidence type="ECO:0000313" key="14">
    <source>
        <dbReference type="Proteomes" id="UP000440367"/>
    </source>
</evidence>
<evidence type="ECO:0000313" key="15">
    <source>
        <dbReference type="Proteomes" id="UP000440732"/>
    </source>
</evidence>
<dbReference type="OrthoDB" id="122360at2759"/>
<dbReference type="Proteomes" id="UP000429523">
    <property type="component" value="Unassembled WGS sequence"/>
</dbReference>
<keyword evidence="12" id="KW-1185">Reference proteome</keyword>
<reference evidence="11 12" key="1">
    <citation type="submission" date="2018-08" db="EMBL/GenBank/DDBJ databases">
        <title>Genomic investigation of the strawberry pathogen Phytophthora fragariae indicates pathogenicity is determined by transcriptional variation in three key races.</title>
        <authorList>
            <person name="Adams T.M."/>
            <person name="Armitage A.D."/>
            <person name="Sobczyk M.K."/>
            <person name="Bates H.J."/>
            <person name="Dunwell J.M."/>
            <person name="Nellist C.F."/>
            <person name="Harrison R.J."/>
        </authorList>
    </citation>
    <scope>NUCLEOTIDE SEQUENCE [LARGE SCALE GENOMIC DNA]</scope>
    <source>
        <strain evidence="10 13">A4</strain>
        <strain evidence="8 14">BC-1</strain>
        <strain evidence="9 18">BC-23</strain>
        <strain evidence="7 12">NOV-27</strain>
        <strain evidence="5 15">NOV-5</strain>
        <strain evidence="4 16">NOV-71</strain>
        <strain evidence="2 11">NOV-9</strain>
        <strain evidence="6 19">ONT-3</strain>
        <strain evidence="3 17">SCRP245</strain>
    </source>
</reference>
<evidence type="ECO:0000313" key="3">
    <source>
        <dbReference type="EMBL" id="KAE9013371.1"/>
    </source>
</evidence>
<gene>
    <name evidence="10" type="ORF">PF001_g20289</name>
    <name evidence="8" type="ORF">PF002_g22298</name>
    <name evidence="9" type="ORF">PF004_g8635</name>
    <name evidence="7" type="ORF">PF005_g19655</name>
    <name evidence="5" type="ORF">PF006_g20147</name>
    <name evidence="4" type="ORF">PF007_g21195</name>
    <name evidence="2" type="ORF">PF009_g22123</name>
    <name evidence="6" type="ORF">PF010_g9006</name>
    <name evidence="3" type="ORF">PF011_g8512</name>
</gene>
<feature type="coiled-coil region" evidence="1">
    <location>
        <begin position="54"/>
        <end position="124"/>
    </location>
</feature>
<dbReference type="Proteomes" id="UP000476176">
    <property type="component" value="Unassembled WGS sequence"/>
</dbReference>
<dbReference type="EMBL" id="QXFX01000422">
    <property type="protein sequence ID" value="KAE9116322.1"/>
    <property type="molecule type" value="Genomic_DNA"/>
</dbReference>
<evidence type="ECO:0000313" key="5">
    <source>
        <dbReference type="EMBL" id="KAE9111687.1"/>
    </source>
</evidence>
<evidence type="ECO:0000313" key="4">
    <source>
        <dbReference type="EMBL" id="KAE9085307.1"/>
    </source>
</evidence>
<dbReference type="AlphaFoldDB" id="A0A6A3E2D0"/>
<evidence type="ECO:0000313" key="16">
    <source>
        <dbReference type="Proteomes" id="UP000441208"/>
    </source>
</evidence>
<evidence type="ECO:0000313" key="10">
    <source>
        <dbReference type="EMBL" id="KAE9288918.1"/>
    </source>
</evidence>
<name>A0A6A3E2D0_9STRA</name>
<evidence type="ECO:0000313" key="13">
    <source>
        <dbReference type="Proteomes" id="UP000437068"/>
    </source>
</evidence>
<evidence type="ECO:0000313" key="19">
    <source>
        <dbReference type="Proteomes" id="UP000488956"/>
    </source>
</evidence>
<dbReference type="Proteomes" id="UP000488956">
    <property type="component" value="Unassembled WGS sequence"/>
</dbReference>
<accession>A0A6A3E2D0</accession>
<dbReference type="Proteomes" id="UP000440367">
    <property type="component" value="Unassembled WGS sequence"/>
</dbReference>
<dbReference type="EMBL" id="QXGE01001735">
    <property type="protein sequence ID" value="KAE9288918.1"/>
    <property type="molecule type" value="Genomic_DNA"/>
</dbReference>
<evidence type="ECO:0000313" key="2">
    <source>
        <dbReference type="EMBL" id="KAE8927715.1"/>
    </source>
</evidence>
<dbReference type="EMBL" id="QXGA01001735">
    <property type="protein sequence ID" value="KAE9111687.1"/>
    <property type="molecule type" value="Genomic_DNA"/>
</dbReference>
<dbReference type="EMBL" id="QXFW01000402">
    <property type="protein sequence ID" value="KAE9013371.1"/>
    <property type="molecule type" value="Genomic_DNA"/>
</dbReference>
<proteinExistence type="predicted"/>
<evidence type="ECO:0008006" key="20">
    <source>
        <dbReference type="Google" id="ProtNLM"/>
    </source>
</evidence>
<dbReference type="Proteomes" id="UP000441208">
    <property type="component" value="Unassembled WGS sequence"/>
</dbReference>
<dbReference type="EMBL" id="QXGD01001797">
    <property type="protein sequence ID" value="KAE9198896.1"/>
    <property type="molecule type" value="Genomic_DNA"/>
</dbReference>
<keyword evidence="1" id="KW-0175">Coiled coil</keyword>
<protein>
    <recommendedName>
        <fullName evidence="20">BZIP domain-containing protein</fullName>
    </recommendedName>
</protein>
<evidence type="ECO:0000313" key="11">
    <source>
        <dbReference type="Proteomes" id="UP000429523"/>
    </source>
</evidence>
<evidence type="ECO:0000313" key="9">
    <source>
        <dbReference type="EMBL" id="KAE9237227.1"/>
    </source>
</evidence>
<evidence type="ECO:0000313" key="12">
    <source>
        <dbReference type="Proteomes" id="UP000433483"/>
    </source>
</evidence>
<dbReference type="Proteomes" id="UP000460718">
    <property type="component" value="Unassembled WGS sequence"/>
</dbReference>
<evidence type="ECO:0000256" key="1">
    <source>
        <dbReference type="SAM" id="Coils"/>
    </source>
</evidence>
<sequence length="394" mass="44660">MTDCIELSATDLLNLLSDDSPTETSDVALDAARALEDPKARKRAKHRAVMVEFRLNKKEKKKKLEAEHQRLEREMKTLVDSARTAAGLEDGGVSAALRELVVEREALQTQNVALREEIKRHEKLQALVHETSEDPTGVEESTLLSHGESGWRVNFEGGGPSFYFHPLTRDEFDTTMQRFDAELKSGKSSLSMVGTFFGWEVRKSPLVTASDGKSLLVRTRVSKRLRCSLDVHQKLSYTKQKDLSPIIVTPVGWGLHKRTNVSTQVLQEFDQDAVVLAHNIPGPEKDLRYLFQVRRSQWQLQDGRRKLTASLVITDSDANRRSRDAEGFQDGVEWATEGGIYVAITEVDENYIDVVCDHWAACQSELHAEYLMIQWTQFSVWWEHLTVPSNLLLS</sequence>
<organism evidence="2 11">
    <name type="scientific">Phytophthora fragariae</name>
    <dbReference type="NCBI Taxonomy" id="53985"/>
    <lineage>
        <taxon>Eukaryota</taxon>
        <taxon>Sar</taxon>
        <taxon>Stramenopiles</taxon>
        <taxon>Oomycota</taxon>
        <taxon>Peronosporomycetes</taxon>
        <taxon>Peronosporales</taxon>
        <taxon>Peronosporaceae</taxon>
        <taxon>Phytophthora</taxon>
    </lineage>
</organism>
<dbReference type="Proteomes" id="UP000437068">
    <property type="component" value="Unassembled WGS sequence"/>
</dbReference>
<dbReference type="Proteomes" id="UP000440732">
    <property type="component" value="Unassembled WGS sequence"/>
</dbReference>
<evidence type="ECO:0000313" key="18">
    <source>
        <dbReference type="Proteomes" id="UP000476176"/>
    </source>
</evidence>
<dbReference type="EMBL" id="QXFZ01001766">
    <property type="protein sequence ID" value="KAE9085307.1"/>
    <property type="molecule type" value="Genomic_DNA"/>
</dbReference>
<comment type="caution">
    <text evidence="2">The sequence shown here is derived from an EMBL/GenBank/DDBJ whole genome shotgun (WGS) entry which is preliminary data.</text>
</comment>
<evidence type="ECO:0000313" key="17">
    <source>
        <dbReference type="Proteomes" id="UP000460718"/>
    </source>
</evidence>
<dbReference type="Proteomes" id="UP000433483">
    <property type="component" value="Unassembled WGS sequence"/>
</dbReference>
<dbReference type="EMBL" id="QXGF01001803">
    <property type="protein sequence ID" value="KAE8927715.1"/>
    <property type="molecule type" value="Genomic_DNA"/>
</dbReference>